<sequence>MILGRASEAVTSPLAAVRDAVRDAGRPSGGPASPARRRRPAIRRVVVRVLAGAALLGLWQLAAAAAASPSFIPSPGAVWEQLLLLSTTHDGIRGYSGSLLVEHLGVSLRRILAGSAIGVAGGLVAGVVLGTVPWIRVVAEPVVTFVRALPPLAYFSLLIIWFGIDETPKLWLLAIAALPPVAVATAAAVHGAPADLVEAARALGASRRDVIRDVVLPSALPEIFTGVRLAVGIAYSSVVAAETVNGVPGIGGMVRDAQRYLQTDVVVLGLLAIGLSGLLIDALLRVAEKRLIPWRGRS</sequence>
<keyword evidence="3" id="KW-1003">Cell membrane</keyword>
<accession>A0A9X2GF14</accession>
<evidence type="ECO:0000256" key="2">
    <source>
        <dbReference type="ARBA" id="ARBA00022448"/>
    </source>
</evidence>
<evidence type="ECO:0000256" key="4">
    <source>
        <dbReference type="ARBA" id="ARBA00022692"/>
    </source>
</evidence>
<name>A0A9X2GF14_9ACTN</name>
<keyword evidence="5 7" id="KW-1133">Transmembrane helix</keyword>
<keyword evidence="10" id="KW-1185">Reference proteome</keyword>
<comment type="subcellular location">
    <subcellularLocation>
        <location evidence="1 7">Cell membrane</location>
        <topology evidence="1 7">Multi-pass membrane protein</topology>
    </subcellularLocation>
</comment>
<keyword evidence="4 7" id="KW-0812">Transmembrane</keyword>
<evidence type="ECO:0000256" key="1">
    <source>
        <dbReference type="ARBA" id="ARBA00004651"/>
    </source>
</evidence>
<comment type="caution">
    <text evidence="9">The sequence shown here is derived from an EMBL/GenBank/DDBJ whole genome shotgun (WGS) entry which is preliminary data.</text>
</comment>
<feature type="transmembrane region" description="Helical" evidence="7">
    <location>
        <begin position="265"/>
        <end position="287"/>
    </location>
</feature>
<dbReference type="PANTHER" id="PTHR30151:SF25">
    <property type="entry name" value="TAURINE TRANSPORT SYSTEM PERMEASE PROTEIN TAUC"/>
    <property type="match status" value="1"/>
</dbReference>
<dbReference type="EMBL" id="JAMZEB010000002">
    <property type="protein sequence ID" value="MCP2356239.1"/>
    <property type="molecule type" value="Genomic_DNA"/>
</dbReference>
<comment type="similarity">
    <text evidence="7">Belongs to the binding-protein-dependent transport system permease family.</text>
</comment>
<dbReference type="Proteomes" id="UP001139648">
    <property type="component" value="Unassembled WGS sequence"/>
</dbReference>
<evidence type="ECO:0000259" key="8">
    <source>
        <dbReference type="PROSITE" id="PS50928"/>
    </source>
</evidence>
<evidence type="ECO:0000256" key="3">
    <source>
        <dbReference type="ARBA" id="ARBA00022475"/>
    </source>
</evidence>
<dbReference type="GO" id="GO:0055085">
    <property type="term" value="P:transmembrane transport"/>
    <property type="evidence" value="ECO:0007669"/>
    <property type="project" value="InterPro"/>
</dbReference>
<feature type="transmembrane region" description="Helical" evidence="7">
    <location>
        <begin position="144"/>
        <end position="164"/>
    </location>
</feature>
<dbReference type="Pfam" id="PF00528">
    <property type="entry name" value="BPD_transp_1"/>
    <property type="match status" value="1"/>
</dbReference>
<keyword evidence="6 7" id="KW-0472">Membrane</keyword>
<protein>
    <submittedName>
        <fullName evidence="9">Taurine transport system permease protein</fullName>
    </submittedName>
</protein>
<feature type="transmembrane region" description="Helical" evidence="7">
    <location>
        <begin position="170"/>
        <end position="193"/>
    </location>
</feature>
<keyword evidence="2 7" id="KW-0813">Transport</keyword>
<feature type="transmembrane region" description="Helical" evidence="7">
    <location>
        <begin position="45"/>
        <end position="67"/>
    </location>
</feature>
<dbReference type="PANTHER" id="PTHR30151">
    <property type="entry name" value="ALKANE SULFONATE ABC TRANSPORTER-RELATED, MEMBRANE SUBUNIT"/>
    <property type="match status" value="1"/>
</dbReference>
<dbReference type="InterPro" id="IPR000515">
    <property type="entry name" value="MetI-like"/>
</dbReference>
<dbReference type="RefSeq" id="WP_253743000.1">
    <property type="nucleotide sequence ID" value="NZ_BAABKA010000001.1"/>
</dbReference>
<proteinExistence type="inferred from homology"/>
<dbReference type="GO" id="GO:0005886">
    <property type="term" value="C:plasma membrane"/>
    <property type="evidence" value="ECO:0007669"/>
    <property type="project" value="UniProtKB-SubCell"/>
</dbReference>
<dbReference type="CDD" id="cd06261">
    <property type="entry name" value="TM_PBP2"/>
    <property type="match status" value="1"/>
</dbReference>
<evidence type="ECO:0000313" key="9">
    <source>
        <dbReference type="EMBL" id="MCP2356239.1"/>
    </source>
</evidence>
<dbReference type="InterPro" id="IPR035906">
    <property type="entry name" value="MetI-like_sf"/>
</dbReference>
<dbReference type="AlphaFoldDB" id="A0A9X2GF14"/>
<dbReference type="SUPFAM" id="SSF161098">
    <property type="entry name" value="MetI-like"/>
    <property type="match status" value="1"/>
</dbReference>
<evidence type="ECO:0000256" key="7">
    <source>
        <dbReference type="RuleBase" id="RU363032"/>
    </source>
</evidence>
<evidence type="ECO:0000313" key="10">
    <source>
        <dbReference type="Proteomes" id="UP001139648"/>
    </source>
</evidence>
<organism evidence="9 10">
    <name type="scientific">Nonomuraea thailandensis</name>
    <dbReference type="NCBI Taxonomy" id="1188745"/>
    <lineage>
        <taxon>Bacteria</taxon>
        <taxon>Bacillati</taxon>
        <taxon>Actinomycetota</taxon>
        <taxon>Actinomycetes</taxon>
        <taxon>Streptosporangiales</taxon>
        <taxon>Streptosporangiaceae</taxon>
        <taxon>Nonomuraea</taxon>
    </lineage>
</organism>
<evidence type="ECO:0000256" key="6">
    <source>
        <dbReference type="ARBA" id="ARBA00023136"/>
    </source>
</evidence>
<dbReference type="GO" id="GO:0010438">
    <property type="term" value="P:cellular response to sulfur starvation"/>
    <property type="evidence" value="ECO:0007669"/>
    <property type="project" value="TreeGrafter"/>
</dbReference>
<feature type="domain" description="ABC transmembrane type-1" evidence="8">
    <location>
        <begin position="104"/>
        <end position="284"/>
    </location>
</feature>
<evidence type="ECO:0000256" key="5">
    <source>
        <dbReference type="ARBA" id="ARBA00022989"/>
    </source>
</evidence>
<feature type="transmembrane region" description="Helical" evidence="7">
    <location>
        <begin position="111"/>
        <end position="132"/>
    </location>
</feature>
<reference evidence="9" key="1">
    <citation type="submission" date="2022-06" db="EMBL/GenBank/DDBJ databases">
        <title>Sequencing the genomes of 1000 actinobacteria strains.</title>
        <authorList>
            <person name="Klenk H.-P."/>
        </authorList>
    </citation>
    <scope>NUCLEOTIDE SEQUENCE</scope>
    <source>
        <strain evidence="9">DSM 46694</strain>
    </source>
</reference>
<gene>
    <name evidence="9" type="ORF">HD597_003259</name>
</gene>
<dbReference type="PROSITE" id="PS50928">
    <property type="entry name" value="ABC_TM1"/>
    <property type="match status" value="1"/>
</dbReference>
<dbReference type="Gene3D" id="1.10.3720.10">
    <property type="entry name" value="MetI-like"/>
    <property type="match status" value="1"/>
</dbReference>